<evidence type="ECO:0000259" key="4">
    <source>
        <dbReference type="Pfam" id="PF00370"/>
    </source>
</evidence>
<dbReference type="GO" id="GO:0005975">
    <property type="term" value="P:carbohydrate metabolic process"/>
    <property type="evidence" value="ECO:0007669"/>
    <property type="project" value="InterPro"/>
</dbReference>
<reference evidence="6" key="1">
    <citation type="submission" date="2012-02" db="EMBL/GenBank/DDBJ databases">
        <title>The complete genome of Solitalea canadensis DSM 3403.</title>
        <authorList>
            <consortium name="US DOE Joint Genome Institute (JGI-PGF)"/>
            <person name="Lucas S."/>
            <person name="Copeland A."/>
            <person name="Lapidus A."/>
            <person name="Glavina del Rio T."/>
            <person name="Dalin E."/>
            <person name="Tice H."/>
            <person name="Bruce D."/>
            <person name="Goodwin L."/>
            <person name="Pitluck S."/>
            <person name="Peters L."/>
            <person name="Ovchinnikova G."/>
            <person name="Lu M."/>
            <person name="Kyrpides N."/>
            <person name="Mavromatis K."/>
            <person name="Ivanova N."/>
            <person name="Brettin T."/>
            <person name="Detter J.C."/>
            <person name="Han C."/>
            <person name="Larimer F."/>
            <person name="Land M."/>
            <person name="Hauser L."/>
            <person name="Markowitz V."/>
            <person name="Cheng J.-F."/>
            <person name="Hugenholtz P."/>
            <person name="Woyke T."/>
            <person name="Wu D."/>
            <person name="Spring S."/>
            <person name="Schroeder M."/>
            <person name="Kopitz M."/>
            <person name="Brambilla E."/>
            <person name="Klenk H.-P."/>
            <person name="Eisen J.A."/>
        </authorList>
    </citation>
    <scope>NUCLEOTIDE SEQUENCE</scope>
    <source>
        <strain evidence="6">DSM 3403</strain>
    </source>
</reference>
<dbReference type="CDD" id="cd07809">
    <property type="entry name" value="ASKHA_NBD_FGGY_BaXK-like"/>
    <property type="match status" value="1"/>
</dbReference>
<dbReference type="eggNOG" id="COG1070">
    <property type="taxonomic scope" value="Bacteria"/>
</dbReference>
<evidence type="ECO:0000256" key="2">
    <source>
        <dbReference type="ARBA" id="ARBA00022679"/>
    </source>
</evidence>
<comment type="similarity">
    <text evidence="1">Belongs to the FGGY kinase family.</text>
</comment>
<protein>
    <submittedName>
        <fullName evidence="6">Pentulose/hexulose kinase</fullName>
    </submittedName>
</protein>
<dbReference type="InterPro" id="IPR018484">
    <property type="entry name" value="FGGY_N"/>
</dbReference>
<dbReference type="PANTHER" id="PTHR43095:SF5">
    <property type="entry name" value="XYLULOSE KINASE"/>
    <property type="match status" value="1"/>
</dbReference>
<dbReference type="PANTHER" id="PTHR43095">
    <property type="entry name" value="SUGAR KINASE"/>
    <property type="match status" value="1"/>
</dbReference>
<keyword evidence="3 6" id="KW-0418">Kinase</keyword>
<dbReference type="SUPFAM" id="SSF53067">
    <property type="entry name" value="Actin-like ATPase domain"/>
    <property type="match status" value="2"/>
</dbReference>
<evidence type="ECO:0000313" key="6">
    <source>
        <dbReference type="EMBL" id="AFD06675.1"/>
    </source>
</evidence>
<proteinExistence type="inferred from homology"/>
<dbReference type="OrthoDB" id="9805576at2"/>
<gene>
    <name evidence="6" type="ordered locus">Solca_1608</name>
</gene>
<evidence type="ECO:0000313" key="7">
    <source>
        <dbReference type="Proteomes" id="UP000007590"/>
    </source>
</evidence>
<keyword evidence="2" id="KW-0808">Transferase</keyword>
<dbReference type="GO" id="GO:0016301">
    <property type="term" value="F:kinase activity"/>
    <property type="evidence" value="ECO:0007669"/>
    <property type="project" value="UniProtKB-KW"/>
</dbReference>
<dbReference type="Pfam" id="PF00370">
    <property type="entry name" value="FGGY_N"/>
    <property type="match status" value="1"/>
</dbReference>
<dbReference type="InterPro" id="IPR050406">
    <property type="entry name" value="FGGY_Carb_Kinase"/>
</dbReference>
<organism evidence="6 7">
    <name type="scientific">Solitalea canadensis (strain ATCC 29591 / DSM 3403 / JCM 21819 / LMG 8368 / NBRC 15130 / NCIMB 12057 / USAM 9D)</name>
    <name type="common">Flexibacter canadensis</name>
    <dbReference type="NCBI Taxonomy" id="929556"/>
    <lineage>
        <taxon>Bacteria</taxon>
        <taxon>Pseudomonadati</taxon>
        <taxon>Bacteroidota</taxon>
        <taxon>Sphingobacteriia</taxon>
        <taxon>Sphingobacteriales</taxon>
        <taxon>Sphingobacteriaceae</taxon>
        <taxon>Solitalea</taxon>
    </lineage>
</organism>
<feature type="domain" description="Carbohydrate kinase FGGY N-terminal" evidence="4">
    <location>
        <begin position="3"/>
        <end position="245"/>
    </location>
</feature>
<dbReference type="InterPro" id="IPR043129">
    <property type="entry name" value="ATPase_NBD"/>
</dbReference>
<dbReference type="InterPro" id="IPR018485">
    <property type="entry name" value="FGGY_C"/>
</dbReference>
<feature type="domain" description="Carbohydrate kinase FGGY C-terminal" evidence="5">
    <location>
        <begin position="259"/>
        <end position="445"/>
    </location>
</feature>
<dbReference type="Gene3D" id="3.30.420.40">
    <property type="match status" value="2"/>
</dbReference>
<name>H8KVQ2_SOLCM</name>
<evidence type="ECO:0000259" key="5">
    <source>
        <dbReference type="Pfam" id="PF02782"/>
    </source>
</evidence>
<dbReference type="PIRSF" id="PIRSF000538">
    <property type="entry name" value="GlpK"/>
    <property type="match status" value="1"/>
</dbReference>
<dbReference type="STRING" id="929556.Solca_1608"/>
<sequence length="504" mass="55210">MLLLGIDVGTSSIKVSVVDAATQYCIVSAQFPEKETVVIAHRTGWAEQDPLMWWENVQQAILKAHATQKYNPKDIGAIGIAYQMHGMVIVDKQQQVLRNSIIWCDSRAVEIGRKAFDTIGHERCLSHLLNSPGNFTASKLAWVKQEEPDIYAQVDKVMLPGDFIAMKLTGEITTSISALSEGVFYDFVTDGLSRDVMNYYGFGESVIPLINPVFTAHGQVKASVANKLSLKPGIPVTYKAGDQPNNALSLNVLQPGEVAATAGTSGVIYGITDQLTFDPQSRVNPFAHVNYTTHQKRLGVLLCINGTGILNRWTRDTIAPEMSYAEINAQAQRIPIGSDGLRILPFGNGAERMLNNQQVGAHINNIDLNKHTSSHLLRATQEGIAFAFRYGLDIMRSNKMHPQVIKAGLANLFLSELFTEAFVNTNGVPVELYKNDGSVGAALGAGIGVKAFASAEDAFTNLKPLKVIEPQNKAAYESAYADWKELLDKQLINNKQEEIICQSY</sequence>
<evidence type="ECO:0000256" key="3">
    <source>
        <dbReference type="ARBA" id="ARBA00022777"/>
    </source>
</evidence>
<keyword evidence="7" id="KW-1185">Reference proteome</keyword>
<dbReference type="HOGENOM" id="CLU_009281_3_0_10"/>
<dbReference type="KEGG" id="scn:Solca_1608"/>
<dbReference type="Pfam" id="PF02782">
    <property type="entry name" value="FGGY_C"/>
    <property type="match status" value="1"/>
</dbReference>
<dbReference type="RefSeq" id="WP_014679902.1">
    <property type="nucleotide sequence ID" value="NC_017770.1"/>
</dbReference>
<evidence type="ECO:0000256" key="1">
    <source>
        <dbReference type="ARBA" id="ARBA00009156"/>
    </source>
</evidence>
<dbReference type="EMBL" id="CP003349">
    <property type="protein sequence ID" value="AFD06675.1"/>
    <property type="molecule type" value="Genomic_DNA"/>
</dbReference>
<dbReference type="InterPro" id="IPR000577">
    <property type="entry name" value="Carb_kinase_FGGY"/>
</dbReference>
<dbReference type="AlphaFoldDB" id="H8KVQ2"/>
<dbReference type="Proteomes" id="UP000007590">
    <property type="component" value="Chromosome"/>
</dbReference>
<accession>H8KVQ2</accession>